<gene>
    <name evidence="2" type="ORF">GH808_07840</name>
</gene>
<keyword evidence="3" id="KW-1185">Reference proteome</keyword>
<evidence type="ECO:0000313" key="3">
    <source>
        <dbReference type="Proteomes" id="UP000603234"/>
    </source>
</evidence>
<evidence type="ECO:0000313" key="2">
    <source>
        <dbReference type="EMBL" id="MBC3804340.1"/>
    </source>
</evidence>
<keyword evidence="1" id="KW-1133">Transmembrane helix</keyword>
<reference evidence="2 3" key="1">
    <citation type="journal article" date="2020" name="mSystems">
        <title>Defining Genomic and Predicted Metabolic Features of the Acetobacterium Genus.</title>
        <authorList>
            <person name="Ross D.E."/>
            <person name="Marshall C.W."/>
            <person name="Gulliver D."/>
            <person name="May H.D."/>
            <person name="Norman R.S."/>
        </authorList>
    </citation>
    <scope>NUCLEOTIDE SEQUENCE [LARGE SCALE GENOMIC DNA]</scope>
    <source>
        <strain evidence="2 3">DSM 8238</strain>
    </source>
</reference>
<keyword evidence="1" id="KW-0472">Membrane</keyword>
<protein>
    <submittedName>
        <fullName evidence="2">Flp family type IVb pilin</fullName>
    </submittedName>
</protein>
<evidence type="ECO:0000256" key="1">
    <source>
        <dbReference type="SAM" id="Phobius"/>
    </source>
</evidence>
<name>A0ABR6WVD4_9FIRM</name>
<proteinExistence type="predicted"/>
<comment type="caution">
    <text evidence="2">The sequence shown here is derived from an EMBL/GenBank/DDBJ whole genome shotgun (WGS) entry which is preliminary data.</text>
</comment>
<sequence>MKGILIGICSQEDGQGIVEYVFIIAGIALATIAAIVLLGPTLATFFTEVNTELA</sequence>
<dbReference type="Proteomes" id="UP000603234">
    <property type="component" value="Unassembled WGS sequence"/>
</dbReference>
<keyword evidence="1" id="KW-0812">Transmembrane</keyword>
<organism evidence="2 3">
    <name type="scientific">Acetobacterium fimetarium</name>
    <dbReference type="NCBI Taxonomy" id="52691"/>
    <lineage>
        <taxon>Bacteria</taxon>
        <taxon>Bacillati</taxon>
        <taxon>Bacillota</taxon>
        <taxon>Clostridia</taxon>
        <taxon>Eubacteriales</taxon>
        <taxon>Eubacteriaceae</taxon>
        <taxon>Acetobacterium</taxon>
    </lineage>
</organism>
<dbReference type="EMBL" id="WJBC01000009">
    <property type="protein sequence ID" value="MBC3804340.1"/>
    <property type="molecule type" value="Genomic_DNA"/>
</dbReference>
<accession>A0ABR6WVD4</accession>
<feature type="transmembrane region" description="Helical" evidence="1">
    <location>
        <begin position="20"/>
        <end position="46"/>
    </location>
</feature>